<proteinExistence type="predicted"/>
<name>A0ABP7Z535_9ACTN</name>
<organism evidence="2 3">
    <name type="scientific">Actinomadura keratinilytica</name>
    <dbReference type="NCBI Taxonomy" id="547461"/>
    <lineage>
        <taxon>Bacteria</taxon>
        <taxon>Bacillati</taxon>
        <taxon>Actinomycetota</taxon>
        <taxon>Actinomycetes</taxon>
        <taxon>Streptosporangiales</taxon>
        <taxon>Thermomonosporaceae</taxon>
        <taxon>Actinomadura</taxon>
    </lineage>
</organism>
<dbReference type="EMBL" id="BAABDO010000067">
    <property type="protein sequence ID" value="GAA4147511.1"/>
    <property type="molecule type" value="Genomic_DNA"/>
</dbReference>
<dbReference type="Proteomes" id="UP001500266">
    <property type="component" value="Unassembled WGS sequence"/>
</dbReference>
<reference evidence="3" key="1">
    <citation type="journal article" date="2019" name="Int. J. Syst. Evol. Microbiol.">
        <title>The Global Catalogue of Microorganisms (GCM) 10K type strain sequencing project: providing services to taxonomists for standard genome sequencing and annotation.</title>
        <authorList>
            <consortium name="The Broad Institute Genomics Platform"/>
            <consortium name="The Broad Institute Genome Sequencing Center for Infectious Disease"/>
            <person name="Wu L."/>
            <person name="Ma J."/>
        </authorList>
    </citation>
    <scope>NUCLEOTIDE SEQUENCE [LARGE SCALE GENOMIC DNA]</scope>
    <source>
        <strain evidence="3">JCM 17316</strain>
    </source>
</reference>
<evidence type="ECO:0000313" key="2">
    <source>
        <dbReference type="EMBL" id="GAA4147511.1"/>
    </source>
</evidence>
<protein>
    <submittedName>
        <fullName evidence="2">Uncharacterized protein</fullName>
    </submittedName>
</protein>
<keyword evidence="3" id="KW-1185">Reference proteome</keyword>
<evidence type="ECO:0000256" key="1">
    <source>
        <dbReference type="SAM" id="MobiDB-lite"/>
    </source>
</evidence>
<gene>
    <name evidence="2" type="ORF">GCM10022416_41040</name>
</gene>
<sequence>MRGTAIAAVPGPRPATTPGCAPRPHLPTTGTNAQVLPAKPGLVLFGVHGGAGTSTLVRLLDPGYSGRVVEWRYGMPVDAARVPVLVARSTAAGLAAAAVWVTRWRPDLRRPALMVVADVPFRVPPLVRYRRRALASRVTAVIDVPYLYPLRHLDDPAQALRQRKVAAAVERVRRQLDQLSASVSGG</sequence>
<dbReference type="RefSeq" id="WP_345023095.1">
    <property type="nucleotide sequence ID" value="NZ_BAABDO010000067.1"/>
</dbReference>
<evidence type="ECO:0000313" key="3">
    <source>
        <dbReference type="Proteomes" id="UP001500266"/>
    </source>
</evidence>
<accession>A0ABP7Z535</accession>
<feature type="region of interest" description="Disordered" evidence="1">
    <location>
        <begin position="1"/>
        <end position="31"/>
    </location>
</feature>
<comment type="caution">
    <text evidence="2">The sequence shown here is derived from an EMBL/GenBank/DDBJ whole genome shotgun (WGS) entry which is preliminary data.</text>
</comment>